<dbReference type="WBParaSite" id="ES5_v2.g15956.t1">
    <property type="protein sequence ID" value="ES5_v2.g15956.t1"/>
    <property type="gene ID" value="ES5_v2.g15956"/>
</dbReference>
<evidence type="ECO:0000313" key="2">
    <source>
        <dbReference type="WBParaSite" id="ES5_v2.g15956.t1"/>
    </source>
</evidence>
<protein>
    <submittedName>
        <fullName evidence="2">Ubiquitin carboxyl-terminal hydrolase</fullName>
    </submittedName>
</protein>
<dbReference type="Proteomes" id="UP000887579">
    <property type="component" value="Unplaced"/>
</dbReference>
<name>A0AC34FGK3_9BILA</name>
<reference evidence="2" key="1">
    <citation type="submission" date="2022-11" db="UniProtKB">
        <authorList>
            <consortium name="WormBaseParasite"/>
        </authorList>
    </citation>
    <scope>IDENTIFICATION</scope>
</reference>
<evidence type="ECO:0000313" key="1">
    <source>
        <dbReference type="Proteomes" id="UP000887579"/>
    </source>
</evidence>
<sequence>MAEAKKKTYWTALESNPDTMNKLIKDIGVKGLRCEDIYGFDDDALAFIPQPCYAVILCFPEYKKLIKDIGVKGLRCEDIYGFDDDALAFIPQPCYAVILCFPEYKKALEYVKRSYEELKAKNYKNPEKVFFMNQKIGNACGTFSLLHSIANVRDKVNIGNGPFAQWIKKALPLGVNERSECLEKDEQMHKAHESSAQSGDTDASRVDHAFITYVNIDGTLYEIDSSMDFARPIGNGPFTQWIEKALPLGVDERSECLEKDEQMHKAHESSAQSGDTDASRVDHAFITYVNIDGTLYEIDSSMDFARPVGPSTPETMLHDAAKVIKDFIVKFESESISFNAMALVSEE</sequence>
<organism evidence="1 2">
    <name type="scientific">Panagrolaimus sp. ES5</name>
    <dbReference type="NCBI Taxonomy" id="591445"/>
    <lineage>
        <taxon>Eukaryota</taxon>
        <taxon>Metazoa</taxon>
        <taxon>Ecdysozoa</taxon>
        <taxon>Nematoda</taxon>
        <taxon>Chromadorea</taxon>
        <taxon>Rhabditida</taxon>
        <taxon>Tylenchina</taxon>
        <taxon>Panagrolaimomorpha</taxon>
        <taxon>Panagrolaimoidea</taxon>
        <taxon>Panagrolaimidae</taxon>
        <taxon>Panagrolaimus</taxon>
    </lineage>
</organism>
<proteinExistence type="predicted"/>
<accession>A0AC34FGK3</accession>